<comment type="pathway">
    <text evidence="2">Protein modification; protein ubiquitination.</text>
</comment>
<evidence type="ECO:0000259" key="7">
    <source>
        <dbReference type="PROSITE" id="PS50237"/>
    </source>
</evidence>
<sequence>MFKPSQPMMARLRLTTKQVNGGYYKGNRTGAMGYFAKNGSYVIDWKKVRTFVVPENLGEFKLTPFVTQRMAPTKSKYTRDMEKDSKLITVERAFGGKDYLDMWASDNGQEKDFVRVPNELDDLMNALWRCLLPWPVYSLTQDSSKHALASRNTNPFAAFPSGRQHPHGTGPQNTLAVAQQERLLRQQERERLGATRIVQRTWRGYRSRKITCSAWRAEWDATEQQRSELLLSFDEIAHDAVQTSPHYVTAAKCLSQLRLLVQFLEPRNSGDILRLAYFSKAFQKTLHKVPTIATEGEWITPLKRLARLTLRVLHSATAPTVPAIALWPLLELLMFLTDLIPKQMARLAQEYYSVMVSLTKDIDAISSRCLLSRDNLVQTVLALLRPITAETLTAYEWFARSYLTIPDLQTYLGTLDGLANNINYKLLTSAFEPLQSHFKDSPQNSDDVDARLWILSYFIFFHRYALGSQAGYKAPESGFVKVVSDLLNSTAVHISRRLESGEVTDFDDTPDRAPLHPFIKEQLFSLVNQGSITGLLSDLQSSHLSQRDLANSQSDASREAKILATYALTLLRVFPRRGDDIRMWLYLGSAVSDDRLAGQPGSRIPAIKYFWQASRSSKIFNTISEDSTKVLTLLKPASDTNEARLPSISHKERDEEWMIILLFLELYTFVLKVMDDEEFFSSGSSFTASSNTRVSWTKESALPLADIKDMTIFLKNLAFTLYWNSADLNEDETVHDSGGIRSYFSSSVTPSDTVSSVRDLEMKNKEKGLSGVTGIPLDYFKGLVTGLLRMIHERDSRRKFLPDGHWLMTNRFDMEGFIPAVVAEEENRHQLQDEEEGEGQDDLMDDAYYESSLGLIGTGRAQQTRRIEALRRRQQQAARRKQLEAVAPRLEILRNMPFFIPFHTRVQIFREFIYRDQIRRRQGYIDPDAWRMSVAQASMGRMIDGRPAVQDILGRHHANIRRESVFKDAFDQFYELGEGLKEPIQITFIDKFNTPEAGIDGGGVTKEFLTSVTNEAFKSISDLNLFEENEQHLLYPNPAAVEHRRELLRQVGLAENSPDWNDNIRDLLRRYEFLGRVIGKCLYEGILVDVNFAPFFLLKWALTGGTGSAQKETAYRANLNDLKDLDQGLYQGLPALQTNAFLQGLGQIIQPSWLSMFNQSELQTLVSGESGDIDVSDLRRNTQYGGVYTIGDDREEHPTIQLFWEVMHKMTNEERQKVLRFVTSTPRAPLLGFSHLNPRFSIRDSSEDQERLPSTSTCVNLLKLPRYTNANTLREKLLYAINSGAGFDLS</sequence>
<keyword evidence="5 6" id="KW-0833">Ubl conjugation pathway</keyword>
<dbReference type="SMART" id="SM00119">
    <property type="entry name" value="HECTc"/>
    <property type="match status" value="1"/>
</dbReference>
<dbReference type="Pfam" id="PF00632">
    <property type="entry name" value="HECT"/>
    <property type="match status" value="1"/>
</dbReference>
<feature type="domain" description="HECT" evidence="7">
    <location>
        <begin position="980"/>
        <end position="1290"/>
    </location>
</feature>
<gene>
    <name evidence="8" type="ORF">Aory04_000268100</name>
</gene>
<dbReference type="EC" id="2.3.2.26" evidence="3"/>
<evidence type="ECO:0000313" key="9">
    <source>
        <dbReference type="Proteomes" id="UP001165205"/>
    </source>
</evidence>
<dbReference type="SUPFAM" id="SSF56204">
    <property type="entry name" value="Hect, E3 ligase catalytic domain"/>
    <property type="match status" value="1"/>
</dbReference>
<dbReference type="InterPro" id="IPR019189">
    <property type="entry name" value="Ribosomal_mL41"/>
</dbReference>
<dbReference type="InterPro" id="IPR000569">
    <property type="entry name" value="HECT_dom"/>
</dbReference>
<dbReference type="InterPro" id="IPR044611">
    <property type="entry name" value="E3A/B/C-like"/>
</dbReference>
<dbReference type="CDD" id="cd00078">
    <property type="entry name" value="HECTc"/>
    <property type="match status" value="1"/>
</dbReference>
<comment type="caution">
    <text evidence="8">The sequence shown here is derived from an EMBL/GenBank/DDBJ whole genome shotgun (WGS) entry which is preliminary data.</text>
</comment>
<dbReference type="Gene3D" id="3.90.1750.10">
    <property type="entry name" value="Hect, E3 ligase catalytic domains"/>
    <property type="match status" value="1"/>
</dbReference>
<organism evidence="8 9">
    <name type="scientific">Aspergillus oryzae</name>
    <name type="common">Yellow koji mold</name>
    <dbReference type="NCBI Taxonomy" id="5062"/>
    <lineage>
        <taxon>Eukaryota</taxon>
        <taxon>Fungi</taxon>
        <taxon>Dikarya</taxon>
        <taxon>Ascomycota</taxon>
        <taxon>Pezizomycotina</taxon>
        <taxon>Eurotiomycetes</taxon>
        <taxon>Eurotiomycetidae</taxon>
        <taxon>Eurotiales</taxon>
        <taxon>Aspergillaceae</taxon>
        <taxon>Aspergillus</taxon>
        <taxon>Aspergillus subgen. Circumdati</taxon>
    </lineage>
</organism>
<proteinExistence type="predicted"/>
<evidence type="ECO:0000256" key="6">
    <source>
        <dbReference type="PROSITE-ProRule" id="PRU00104"/>
    </source>
</evidence>
<dbReference type="Proteomes" id="UP001165205">
    <property type="component" value="Unassembled WGS sequence"/>
</dbReference>
<dbReference type="PANTHER" id="PTHR45700">
    <property type="entry name" value="UBIQUITIN-PROTEIN LIGASE E3C"/>
    <property type="match status" value="1"/>
</dbReference>
<dbReference type="PANTHER" id="PTHR45700:SF2">
    <property type="entry name" value="UBIQUITIN-PROTEIN LIGASE E3C"/>
    <property type="match status" value="1"/>
</dbReference>
<dbReference type="GO" id="GO:0000209">
    <property type="term" value="P:protein polyubiquitination"/>
    <property type="evidence" value="ECO:0007669"/>
    <property type="project" value="InterPro"/>
</dbReference>
<dbReference type="FunFam" id="3.30.2410.10:FF:000017">
    <property type="entry name" value="E3 ubiquitin-protein ligase UPL7"/>
    <property type="match status" value="1"/>
</dbReference>
<evidence type="ECO:0000256" key="1">
    <source>
        <dbReference type="ARBA" id="ARBA00000885"/>
    </source>
</evidence>
<dbReference type="InterPro" id="IPR035983">
    <property type="entry name" value="Hect_E3_ubiquitin_ligase"/>
</dbReference>
<dbReference type="EMBL" id="BSYA01000020">
    <property type="protein sequence ID" value="GMG25706.1"/>
    <property type="molecule type" value="Genomic_DNA"/>
</dbReference>
<dbReference type="Gene3D" id="3.30.2410.10">
    <property type="entry name" value="Hect, E3 ligase catalytic domain"/>
    <property type="match status" value="1"/>
</dbReference>
<dbReference type="PROSITE" id="PS50237">
    <property type="entry name" value="HECT"/>
    <property type="match status" value="1"/>
</dbReference>
<comment type="catalytic activity">
    <reaction evidence="1">
        <text>S-ubiquitinyl-[E2 ubiquitin-conjugating enzyme]-L-cysteine + [acceptor protein]-L-lysine = [E2 ubiquitin-conjugating enzyme]-L-cysteine + N(6)-ubiquitinyl-[acceptor protein]-L-lysine.</text>
        <dbReference type="EC" id="2.3.2.26"/>
    </reaction>
</comment>
<dbReference type="GO" id="GO:0061630">
    <property type="term" value="F:ubiquitin protein ligase activity"/>
    <property type="evidence" value="ECO:0007669"/>
    <property type="project" value="UniProtKB-EC"/>
</dbReference>
<dbReference type="GO" id="GO:0006511">
    <property type="term" value="P:ubiquitin-dependent protein catabolic process"/>
    <property type="evidence" value="ECO:0007669"/>
    <property type="project" value="TreeGrafter"/>
</dbReference>
<feature type="active site" description="Glycyl thioester intermediate" evidence="6">
    <location>
        <position position="1258"/>
    </location>
</feature>
<evidence type="ECO:0000256" key="5">
    <source>
        <dbReference type="ARBA" id="ARBA00022786"/>
    </source>
</evidence>
<evidence type="ECO:0000256" key="4">
    <source>
        <dbReference type="ARBA" id="ARBA00022679"/>
    </source>
</evidence>
<protein>
    <recommendedName>
        <fullName evidence="3">HECT-type E3 ubiquitin transferase</fullName>
        <ecNumber evidence="3">2.3.2.26</ecNumber>
    </recommendedName>
</protein>
<dbReference type="CDD" id="cd23767">
    <property type="entry name" value="IQCD"/>
    <property type="match status" value="1"/>
</dbReference>
<dbReference type="Pfam" id="PF09809">
    <property type="entry name" value="MRP-L27"/>
    <property type="match status" value="1"/>
</dbReference>
<dbReference type="GO" id="GO:0005762">
    <property type="term" value="C:mitochondrial large ribosomal subunit"/>
    <property type="evidence" value="ECO:0007669"/>
    <property type="project" value="InterPro"/>
</dbReference>
<dbReference type="GO" id="GO:0003735">
    <property type="term" value="F:structural constituent of ribosome"/>
    <property type="evidence" value="ECO:0007669"/>
    <property type="project" value="InterPro"/>
</dbReference>
<keyword evidence="4" id="KW-0808">Transferase</keyword>
<evidence type="ECO:0000256" key="3">
    <source>
        <dbReference type="ARBA" id="ARBA00012485"/>
    </source>
</evidence>
<name>A0AAN4YFQ6_ASPOZ</name>
<evidence type="ECO:0000256" key="2">
    <source>
        <dbReference type="ARBA" id="ARBA00004906"/>
    </source>
</evidence>
<evidence type="ECO:0000313" key="8">
    <source>
        <dbReference type="EMBL" id="GMG25706.1"/>
    </source>
</evidence>
<reference evidence="8" key="1">
    <citation type="submission" date="2023-04" db="EMBL/GenBank/DDBJ databases">
        <title>Aspergillus oryzae NBRC 4228.</title>
        <authorList>
            <person name="Ichikawa N."/>
            <person name="Sato H."/>
            <person name="Tonouchi N."/>
        </authorList>
    </citation>
    <scope>NUCLEOTIDE SEQUENCE</scope>
    <source>
        <strain evidence="8">NBRC 4228</strain>
    </source>
</reference>
<accession>A0AAN4YFQ6</accession>